<dbReference type="HOGENOM" id="CLU_1046212_0_0_1"/>
<gene>
    <name evidence="2" type="ORF">OIDMADRAFT_30857</name>
</gene>
<keyword evidence="3" id="KW-1185">Reference proteome</keyword>
<sequence>MQNKEKVDLRYPSLSPTTANAQGPAIRALAVDLLNELHPEVDECHRNKAGQKLQEEIEEKSRLIEASIAIRRQYMLARKASEDDAIEMASEASHPSTNNGRKRACRPPNRFSLFVYEEDEEYVVLRRQRRGRREESPVDIYEICLAGITNDVSAESTSRKGKRKLRFEGDTFEDNAFDPDKDSYTVIEDNLDDSDLTSIASSELVNLDPTGKTTTGEKSTEKSAGNTCRQLLAAGYEATLRGEAALRDFVSETQPNDETRHWLALL</sequence>
<dbReference type="Proteomes" id="UP000054321">
    <property type="component" value="Unassembled WGS sequence"/>
</dbReference>
<evidence type="ECO:0000313" key="3">
    <source>
        <dbReference type="Proteomes" id="UP000054321"/>
    </source>
</evidence>
<evidence type="ECO:0000313" key="2">
    <source>
        <dbReference type="EMBL" id="KIM99238.1"/>
    </source>
</evidence>
<organism evidence="2 3">
    <name type="scientific">Oidiodendron maius (strain Zn)</name>
    <dbReference type="NCBI Taxonomy" id="913774"/>
    <lineage>
        <taxon>Eukaryota</taxon>
        <taxon>Fungi</taxon>
        <taxon>Dikarya</taxon>
        <taxon>Ascomycota</taxon>
        <taxon>Pezizomycotina</taxon>
        <taxon>Leotiomycetes</taxon>
        <taxon>Leotiomycetes incertae sedis</taxon>
        <taxon>Myxotrichaceae</taxon>
        <taxon>Oidiodendron</taxon>
    </lineage>
</organism>
<feature type="region of interest" description="Disordered" evidence="1">
    <location>
        <begin position="1"/>
        <end position="20"/>
    </location>
</feature>
<protein>
    <submittedName>
        <fullName evidence="2">Uncharacterized protein</fullName>
    </submittedName>
</protein>
<proteinExistence type="predicted"/>
<reference evidence="3" key="2">
    <citation type="submission" date="2015-01" db="EMBL/GenBank/DDBJ databases">
        <title>Evolutionary Origins and Diversification of the Mycorrhizal Mutualists.</title>
        <authorList>
            <consortium name="DOE Joint Genome Institute"/>
            <consortium name="Mycorrhizal Genomics Consortium"/>
            <person name="Kohler A."/>
            <person name="Kuo A."/>
            <person name="Nagy L.G."/>
            <person name="Floudas D."/>
            <person name="Copeland A."/>
            <person name="Barry K.W."/>
            <person name="Cichocki N."/>
            <person name="Veneault-Fourrey C."/>
            <person name="LaButti K."/>
            <person name="Lindquist E.A."/>
            <person name="Lipzen A."/>
            <person name="Lundell T."/>
            <person name="Morin E."/>
            <person name="Murat C."/>
            <person name="Riley R."/>
            <person name="Ohm R."/>
            <person name="Sun H."/>
            <person name="Tunlid A."/>
            <person name="Henrissat B."/>
            <person name="Grigoriev I.V."/>
            <person name="Hibbett D.S."/>
            <person name="Martin F."/>
        </authorList>
    </citation>
    <scope>NUCLEOTIDE SEQUENCE [LARGE SCALE GENOMIC DNA]</scope>
    <source>
        <strain evidence="3">Zn</strain>
    </source>
</reference>
<dbReference type="AlphaFoldDB" id="A0A0C3CJX7"/>
<name>A0A0C3CJX7_OIDMZ</name>
<evidence type="ECO:0000256" key="1">
    <source>
        <dbReference type="SAM" id="MobiDB-lite"/>
    </source>
</evidence>
<dbReference type="EMBL" id="KN832879">
    <property type="protein sequence ID" value="KIM99238.1"/>
    <property type="molecule type" value="Genomic_DNA"/>
</dbReference>
<dbReference type="InParanoid" id="A0A0C3CJX7"/>
<reference evidence="2 3" key="1">
    <citation type="submission" date="2014-04" db="EMBL/GenBank/DDBJ databases">
        <authorList>
            <consortium name="DOE Joint Genome Institute"/>
            <person name="Kuo A."/>
            <person name="Martino E."/>
            <person name="Perotto S."/>
            <person name="Kohler A."/>
            <person name="Nagy L.G."/>
            <person name="Floudas D."/>
            <person name="Copeland A."/>
            <person name="Barry K.W."/>
            <person name="Cichocki N."/>
            <person name="Veneault-Fourrey C."/>
            <person name="LaButti K."/>
            <person name="Lindquist E.A."/>
            <person name="Lipzen A."/>
            <person name="Lundell T."/>
            <person name="Morin E."/>
            <person name="Murat C."/>
            <person name="Sun H."/>
            <person name="Tunlid A."/>
            <person name="Henrissat B."/>
            <person name="Grigoriev I.V."/>
            <person name="Hibbett D.S."/>
            <person name="Martin F."/>
            <person name="Nordberg H.P."/>
            <person name="Cantor M.N."/>
            <person name="Hua S.X."/>
        </authorList>
    </citation>
    <scope>NUCLEOTIDE SEQUENCE [LARGE SCALE GENOMIC DNA]</scope>
    <source>
        <strain evidence="2 3">Zn</strain>
    </source>
</reference>
<accession>A0A0C3CJX7</accession>